<dbReference type="Proteomes" id="UP000741013">
    <property type="component" value="Unassembled WGS sequence"/>
</dbReference>
<dbReference type="InterPro" id="IPR050229">
    <property type="entry name" value="GlpE_sulfurtransferase"/>
</dbReference>
<feature type="domain" description="Rhodanese" evidence="2">
    <location>
        <begin position="14"/>
        <end position="101"/>
    </location>
</feature>
<protein>
    <submittedName>
        <fullName evidence="3">Rhodanese-related sulfurtransferase</fullName>
    </submittedName>
</protein>
<dbReference type="RefSeq" id="WP_308158876.1">
    <property type="nucleotide sequence ID" value="NZ_JAGGMS010000001.1"/>
</dbReference>
<dbReference type="EMBL" id="JAGGMS010000001">
    <property type="protein sequence ID" value="MBP2183772.1"/>
    <property type="molecule type" value="Genomic_DNA"/>
</dbReference>
<feature type="region of interest" description="Disordered" evidence="1">
    <location>
        <begin position="85"/>
        <end position="104"/>
    </location>
</feature>
<dbReference type="PANTHER" id="PTHR43031">
    <property type="entry name" value="FAD-DEPENDENT OXIDOREDUCTASE"/>
    <property type="match status" value="1"/>
</dbReference>
<dbReference type="InterPro" id="IPR036873">
    <property type="entry name" value="Rhodanese-like_dom_sf"/>
</dbReference>
<evidence type="ECO:0000256" key="1">
    <source>
        <dbReference type="SAM" id="MobiDB-lite"/>
    </source>
</evidence>
<dbReference type="InterPro" id="IPR001763">
    <property type="entry name" value="Rhodanese-like_dom"/>
</dbReference>
<name>A0ABS4PWG2_9PSEU</name>
<dbReference type="PROSITE" id="PS50206">
    <property type="entry name" value="RHODANESE_3"/>
    <property type="match status" value="1"/>
</dbReference>
<evidence type="ECO:0000259" key="2">
    <source>
        <dbReference type="PROSITE" id="PS50206"/>
    </source>
</evidence>
<reference evidence="3 4" key="1">
    <citation type="submission" date="2021-03" db="EMBL/GenBank/DDBJ databases">
        <title>Sequencing the genomes of 1000 actinobacteria strains.</title>
        <authorList>
            <person name="Klenk H.-P."/>
        </authorList>
    </citation>
    <scope>NUCLEOTIDE SEQUENCE [LARGE SCALE GENOMIC DNA]</scope>
    <source>
        <strain evidence="3 4">DSM 45510</strain>
    </source>
</reference>
<dbReference type="Pfam" id="PF00581">
    <property type="entry name" value="Rhodanese"/>
    <property type="match status" value="1"/>
</dbReference>
<keyword evidence="4" id="KW-1185">Reference proteome</keyword>
<accession>A0ABS4PWG2</accession>
<sequence length="104" mass="10940">MNSVALLDAEHLDTDAPATVLDVRQADEFATGHNPGARNIELGALREQSAQVPPGPVLIMCGHGERAMGAASVLERAGHTDISVFDGGPLDHARAHGQQLQVDR</sequence>
<dbReference type="Gene3D" id="3.40.250.10">
    <property type="entry name" value="Rhodanese-like domain"/>
    <property type="match status" value="1"/>
</dbReference>
<dbReference type="SUPFAM" id="SSF52821">
    <property type="entry name" value="Rhodanese/Cell cycle control phosphatase"/>
    <property type="match status" value="1"/>
</dbReference>
<evidence type="ECO:0000313" key="3">
    <source>
        <dbReference type="EMBL" id="MBP2183772.1"/>
    </source>
</evidence>
<evidence type="ECO:0000313" key="4">
    <source>
        <dbReference type="Proteomes" id="UP000741013"/>
    </source>
</evidence>
<comment type="caution">
    <text evidence="3">The sequence shown here is derived from an EMBL/GenBank/DDBJ whole genome shotgun (WGS) entry which is preliminary data.</text>
</comment>
<organism evidence="3 4">
    <name type="scientific">Amycolatopsis magusensis</name>
    <dbReference type="NCBI Taxonomy" id="882444"/>
    <lineage>
        <taxon>Bacteria</taxon>
        <taxon>Bacillati</taxon>
        <taxon>Actinomycetota</taxon>
        <taxon>Actinomycetes</taxon>
        <taxon>Pseudonocardiales</taxon>
        <taxon>Pseudonocardiaceae</taxon>
        <taxon>Amycolatopsis</taxon>
    </lineage>
</organism>
<proteinExistence type="predicted"/>
<dbReference type="CDD" id="cd00158">
    <property type="entry name" value="RHOD"/>
    <property type="match status" value="1"/>
</dbReference>
<dbReference type="SMART" id="SM00450">
    <property type="entry name" value="RHOD"/>
    <property type="match status" value="1"/>
</dbReference>
<dbReference type="PANTHER" id="PTHR43031:SF1">
    <property type="entry name" value="PYRIDINE NUCLEOTIDE-DISULPHIDE OXIDOREDUCTASE"/>
    <property type="match status" value="1"/>
</dbReference>
<gene>
    <name evidence="3" type="ORF">JOM49_005298</name>
</gene>